<sequence length="82" mass="9689">MIPRRNFLDVKGYQVNERQRAILEEFAKEEATQENSRFADGNWWQHIIDHLTGPSFMLAIGFFCSICCWQKHDLSACLRTRL</sequence>
<gene>
    <name evidence="1" type="ORF">J5N97_001431</name>
</gene>
<dbReference type="OrthoDB" id="10256793at2759"/>
<protein>
    <submittedName>
        <fullName evidence="1">Uncharacterized protein</fullName>
    </submittedName>
</protein>
<comment type="caution">
    <text evidence="1">The sequence shown here is derived from an EMBL/GenBank/DDBJ whole genome shotgun (WGS) entry which is preliminary data.</text>
</comment>
<dbReference type="AlphaFoldDB" id="A0A9D5H2C5"/>
<accession>A0A9D5H2C5</accession>
<organism evidence="1 2">
    <name type="scientific">Dioscorea zingiberensis</name>
    <dbReference type="NCBI Taxonomy" id="325984"/>
    <lineage>
        <taxon>Eukaryota</taxon>
        <taxon>Viridiplantae</taxon>
        <taxon>Streptophyta</taxon>
        <taxon>Embryophyta</taxon>
        <taxon>Tracheophyta</taxon>
        <taxon>Spermatophyta</taxon>
        <taxon>Magnoliopsida</taxon>
        <taxon>Liliopsida</taxon>
        <taxon>Dioscoreales</taxon>
        <taxon>Dioscoreaceae</taxon>
        <taxon>Dioscorea</taxon>
    </lineage>
</organism>
<name>A0A9D5H2C5_9LILI</name>
<keyword evidence="2" id="KW-1185">Reference proteome</keyword>
<dbReference type="Proteomes" id="UP001085076">
    <property type="component" value="Unassembled WGS sequence"/>
</dbReference>
<reference evidence="1 2" key="1">
    <citation type="journal article" date="2022" name="Hortic Res">
        <title>The genome of Dioscorea zingiberensis sheds light on the biosynthesis, origin and evolution of the medicinally important diosgenin saponins.</title>
        <authorList>
            <person name="Li Y."/>
            <person name="Tan C."/>
            <person name="Li Z."/>
            <person name="Guo J."/>
            <person name="Li S."/>
            <person name="Chen X."/>
            <person name="Wang C."/>
            <person name="Dai X."/>
            <person name="Yang H."/>
            <person name="Song W."/>
            <person name="Hou L."/>
            <person name="Xu J."/>
            <person name="Tong Z."/>
            <person name="Xu A."/>
            <person name="Yuan X."/>
            <person name="Wang W."/>
            <person name="Yang Q."/>
            <person name="Chen L."/>
            <person name="Sun Z."/>
            <person name="Wang K."/>
            <person name="Pan B."/>
            <person name="Chen J."/>
            <person name="Bao Y."/>
            <person name="Liu F."/>
            <person name="Qi X."/>
            <person name="Gang D.R."/>
            <person name="Wen J."/>
            <person name="Li J."/>
        </authorList>
    </citation>
    <scope>NUCLEOTIDE SEQUENCE [LARGE SCALE GENOMIC DNA]</scope>
    <source>
        <strain evidence="1">Dzin_1.0</strain>
    </source>
</reference>
<evidence type="ECO:0000313" key="2">
    <source>
        <dbReference type="Proteomes" id="UP001085076"/>
    </source>
</evidence>
<proteinExistence type="predicted"/>
<dbReference type="EMBL" id="JAGGNH010000065">
    <property type="protein sequence ID" value="KAJ0960677.1"/>
    <property type="molecule type" value="Genomic_DNA"/>
</dbReference>
<evidence type="ECO:0000313" key="1">
    <source>
        <dbReference type="EMBL" id="KAJ0960677.1"/>
    </source>
</evidence>